<dbReference type="Pfam" id="PF07883">
    <property type="entry name" value="Cupin_2"/>
    <property type="match status" value="1"/>
</dbReference>
<dbReference type="PANTHER" id="PTHR36440:SF1">
    <property type="entry name" value="PUTATIVE (AFU_ORTHOLOGUE AFUA_8G07350)-RELATED"/>
    <property type="match status" value="1"/>
</dbReference>
<proteinExistence type="predicted"/>
<dbReference type="PANTHER" id="PTHR36440">
    <property type="entry name" value="PUTATIVE (AFU_ORTHOLOGUE AFUA_8G07350)-RELATED"/>
    <property type="match status" value="1"/>
</dbReference>
<organism evidence="2 3">
    <name type="scientific">Mycobacterium lentiflavum</name>
    <dbReference type="NCBI Taxonomy" id="141349"/>
    <lineage>
        <taxon>Bacteria</taxon>
        <taxon>Bacillati</taxon>
        <taxon>Actinomycetota</taxon>
        <taxon>Actinomycetes</taxon>
        <taxon>Mycobacteriales</taxon>
        <taxon>Mycobacteriaceae</taxon>
        <taxon>Mycobacterium</taxon>
        <taxon>Mycobacterium simiae complex</taxon>
    </lineage>
</organism>
<accession>A0A0E4GVY3</accession>
<dbReference type="AlphaFoldDB" id="A0A0E4GVY3"/>
<dbReference type="SUPFAM" id="SSF51182">
    <property type="entry name" value="RmlC-like cupins"/>
    <property type="match status" value="1"/>
</dbReference>
<dbReference type="InterPro" id="IPR053146">
    <property type="entry name" value="QDO-like"/>
</dbReference>
<evidence type="ECO:0000259" key="1">
    <source>
        <dbReference type="Pfam" id="PF07883"/>
    </source>
</evidence>
<reference evidence="2 3" key="1">
    <citation type="submission" date="2015-03" db="EMBL/GenBank/DDBJ databases">
        <authorList>
            <person name="Urmite Genomes"/>
        </authorList>
    </citation>
    <scope>NUCLEOTIDE SEQUENCE [LARGE SCALE GENOMIC DNA]</scope>
    <source>
        <strain evidence="2 3">CSUR P1491</strain>
    </source>
</reference>
<dbReference type="STRING" id="141349.BN1232_00887"/>
<dbReference type="InterPro" id="IPR014710">
    <property type="entry name" value="RmlC-like_jellyroll"/>
</dbReference>
<evidence type="ECO:0000313" key="3">
    <source>
        <dbReference type="Proteomes" id="UP000199251"/>
    </source>
</evidence>
<dbReference type="InterPro" id="IPR011051">
    <property type="entry name" value="RmlC_Cupin_sf"/>
</dbReference>
<dbReference type="InterPro" id="IPR013096">
    <property type="entry name" value="Cupin_2"/>
</dbReference>
<sequence>MPTGRLDSVSLVVPPYPPPRYTADQPEVSAWLRRAPENGGAPPDYETTGVTYHYLANQQATDGDYGLYRVDIGPAGGGPPAHFHRAMSEAFFVLSGTIKLYDGTEWVDGRARDFLYVPPGGIHGFRNEADEPASILMLFAPGAPREAYFEGFAALADMTDDERSEWFVRHDNHWV</sequence>
<name>A0A0E4GVY3_MYCLN</name>
<protein>
    <submittedName>
        <fullName evidence="2">Cupin domain-containing protein</fullName>
    </submittedName>
</protein>
<evidence type="ECO:0000313" key="2">
    <source>
        <dbReference type="EMBL" id="CQD05296.1"/>
    </source>
</evidence>
<dbReference type="Proteomes" id="UP000199251">
    <property type="component" value="Unassembled WGS sequence"/>
</dbReference>
<dbReference type="Gene3D" id="2.60.120.10">
    <property type="entry name" value="Jelly Rolls"/>
    <property type="match status" value="1"/>
</dbReference>
<feature type="domain" description="Cupin type-2" evidence="1">
    <location>
        <begin position="70"/>
        <end position="139"/>
    </location>
</feature>
<dbReference type="EMBL" id="CTEE01000001">
    <property type="protein sequence ID" value="CQD05296.1"/>
    <property type="molecule type" value="Genomic_DNA"/>
</dbReference>
<gene>
    <name evidence="2" type="ORF">BN1232_00887</name>
</gene>